<dbReference type="InterPro" id="IPR056933">
    <property type="entry name" value="TPR_ESP1"/>
</dbReference>
<name>A0A7J7G5I9_CAMSI</name>
<dbReference type="GO" id="GO:0005634">
    <property type="term" value="C:nucleus"/>
    <property type="evidence" value="ECO:0007669"/>
    <property type="project" value="InterPro"/>
</dbReference>
<reference evidence="3 4" key="2">
    <citation type="submission" date="2020-07" db="EMBL/GenBank/DDBJ databases">
        <title>Genome assembly of wild tea tree DASZ reveals pedigree and selection history of tea varieties.</title>
        <authorList>
            <person name="Zhang W."/>
        </authorList>
    </citation>
    <scope>NUCLEOTIDE SEQUENCE [LARGE SCALE GENOMIC DNA]</scope>
    <source>
        <strain evidence="4">cv. G240</strain>
        <tissue evidence="3">Leaf</tissue>
    </source>
</reference>
<reference evidence="4" key="1">
    <citation type="journal article" date="2020" name="Nat. Commun.">
        <title>Genome assembly of wild tea tree DASZ reveals pedigree and selection history of tea varieties.</title>
        <authorList>
            <person name="Zhang W."/>
            <person name="Zhang Y."/>
            <person name="Qiu H."/>
            <person name="Guo Y."/>
            <person name="Wan H."/>
            <person name="Zhang X."/>
            <person name="Scossa F."/>
            <person name="Alseekh S."/>
            <person name="Zhang Q."/>
            <person name="Wang P."/>
            <person name="Xu L."/>
            <person name="Schmidt M.H."/>
            <person name="Jia X."/>
            <person name="Li D."/>
            <person name="Zhu A."/>
            <person name="Guo F."/>
            <person name="Chen W."/>
            <person name="Ni D."/>
            <person name="Usadel B."/>
            <person name="Fernie A.R."/>
            <person name="Wen W."/>
        </authorList>
    </citation>
    <scope>NUCLEOTIDE SEQUENCE [LARGE SCALE GENOMIC DNA]</scope>
    <source>
        <strain evidence="4">cv. G240</strain>
    </source>
</reference>
<dbReference type="Proteomes" id="UP000593564">
    <property type="component" value="Unassembled WGS sequence"/>
</dbReference>
<dbReference type="Pfam" id="PF25110">
    <property type="entry name" value="TPR_ESP1"/>
    <property type="match status" value="1"/>
</dbReference>
<feature type="compositionally biased region" description="Basic and acidic residues" evidence="1">
    <location>
        <begin position="53"/>
        <end position="66"/>
    </location>
</feature>
<dbReference type="InterPro" id="IPR005314">
    <property type="entry name" value="Peptidase_C50"/>
</dbReference>
<dbReference type="AlphaFoldDB" id="A0A7J7G5I9"/>
<keyword evidence="4" id="KW-1185">Reference proteome</keyword>
<feature type="region of interest" description="Disordered" evidence="1">
    <location>
        <begin position="46"/>
        <end position="85"/>
    </location>
</feature>
<evidence type="ECO:0000259" key="2">
    <source>
        <dbReference type="Pfam" id="PF25110"/>
    </source>
</evidence>
<dbReference type="GO" id="GO:0004197">
    <property type="term" value="F:cysteine-type endopeptidase activity"/>
    <property type="evidence" value="ECO:0007669"/>
    <property type="project" value="InterPro"/>
</dbReference>
<gene>
    <name evidence="3" type="ORF">HYC85_027131</name>
</gene>
<evidence type="ECO:0000256" key="1">
    <source>
        <dbReference type="SAM" id="MobiDB-lite"/>
    </source>
</evidence>
<dbReference type="GO" id="GO:0072686">
    <property type="term" value="C:mitotic spindle"/>
    <property type="evidence" value="ECO:0007669"/>
    <property type="project" value="TreeGrafter"/>
</dbReference>
<comment type="caution">
    <text evidence="3">The sequence shown here is derived from an EMBL/GenBank/DDBJ whole genome shotgun (WGS) entry which is preliminary data.</text>
</comment>
<feature type="compositionally biased region" description="Gly residues" evidence="1">
    <location>
        <begin position="68"/>
        <end position="77"/>
    </location>
</feature>
<sequence>MSMSFLRDQIIGIVRRSKADGGVGVAKTVVLDHHWNVDDDDDHDFSSLGLRGGDGRRRMSEQRESSADGGGGGGVGGDNDDERRGETRRWTLSCKPYSFHIQRARLIHCFEAWGRYGDAEIEGFSVLESLRGIEIGGTGSKLVKKKFQYVPNLGNESVDHEFAFLDVEIVVTLVKCVSMKQSKEEGHYRRVLTLVDEVSPWFRTHLHQRPTPDGRERLKLQRQWSETAEISYWQKWRSGGEGEALEGVPDVEREWVEDVASSASEDAWNHCHF</sequence>
<protein>
    <recommendedName>
        <fullName evidence="2">Separase-like TPR repeats region domain-containing protein</fullName>
    </recommendedName>
</protein>
<dbReference type="GO" id="GO:0051307">
    <property type="term" value="P:meiotic chromosome separation"/>
    <property type="evidence" value="ECO:0007669"/>
    <property type="project" value="TreeGrafter"/>
</dbReference>
<feature type="domain" description="Separase-like TPR repeats region" evidence="2">
    <location>
        <begin position="91"/>
        <end position="204"/>
    </location>
</feature>
<evidence type="ECO:0000313" key="3">
    <source>
        <dbReference type="EMBL" id="KAF5936002.1"/>
    </source>
</evidence>
<evidence type="ECO:0000313" key="4">
    <source>
        <dbReference type="Proteomes" id="UP000593564"/>
    </source>
</evidence>
<organism evidence="3 4">
    <name type="scientific">Camellia sinensis</name>
    <name type="common">Tea plant</name>
    <name type="synonym">Thea sinensis</name>
    <dbReference type="NCBI Taxonomy" id="4442"/>
    <lineage>
        <taxon>Eukaryota</taxon>
        <taxon>Viridiplantae</taxon>
        <taxon>Streptophyta</taxon>
        <taxon>Embryophyta</taxon>
        <taxon>Tracheophyta</taxon>
        <taxon>Spermatophyta</taxon>
        <taxon>Magnoliopsida</taxon>
        <taxon>eudicotyledons</taxon>
        <taxon>Gunneridae</taxon>
        <taxon>Pentapetalae</taxon>
        <taxon>asterids</taxon>
        <taxon>Ericales</taxon>
        <taxon>Theaceae</taxon>
        <taxon>Camellia</taxon>
    </lineage>
</organism>
<dbReference type="PANTHER" id="PTHR12792">
    <property type="entry name" value="EXTRA SPINDLE POLES 1-RELATED"/>
    <property type="match status" value="1"/>
</dbReference>
<dbReference type="GO" id="GO:0005737">
    <property type="term" value="C:cytoplasm"/>
    <property type="evidence" value="ECO:0007669"/>
    <property type="project" value="TreeGrafter"/>
</dbReference>
<proteinExistence type="predicted"/>
<dbReference type="PANTHER" id="PTHR12792:SF0">
    <property type="entry name" value="SEPARIN"/>
    <property type="match status" value="1"/>
</dbReference>
<dbReference type="GO" id="GO:0006508">
    <property type="term" value="P:proteolysis"/>
    <property type="evidence" value="ECO:0007669"/>
    <property type="project" value="InterPro"/>
</dbReference>
<dbReference type="EMBL" id="JACBKZ010000013">
    <property type="protein sequence ID" value="KAF5936002.1"/>
    <property type="molecule type" value="Genomic_DNA"/>
</dbReference>
<accession>A0A7J7G5I9</accession>